<dbReference type="GO" id="GO:0008270">
    <property type="term" value="F:zinc ion binding"/>
    <property type="evidence" value="ECO:0007669"/>
    <property type="project" value="InterPro"/>
</dbReference>
<evidence type="ECO:0000256" key="1">
    <source>
        <dbReference type="SAM" id="MobiDB-lite"/>
    </source>
</evidence>
<dbReference type="EMBL" id="SSTD01019167">
    <property type="protein sequence ID" value="TYJ96929.1"/>
    <property type="molecule type" value="Genomic_DNA"/>
</dbReference>
<dbReference type="InterPro" id="IPR001878">
    <property type="entry name" value="Znf_CCHC"/>
</dbReference>
<evidence type="ECO:0000313" key="4">
    <source>
        <dbReference type="Proteomes" id="UP000321947"/>
    </source>
</evidence>
<evidence type="ECO:0000313" key="3">
    <source>
        <dbReference type="EMBL" id="TYJ96929.1"/>
    </source>
</evidence>
<name>A0A5D3BD61_CUCMM</name>
<feature type="compositionally biased region" description="Low complexity" evidence="1">
    <location>
        <begin position="95"/>
        <end position="107"/>
    </location>
</feature>
<feature type="compositionally biased region" description="Basic and acidic residues" evidence="1">
    <location>
        <begin position="110"/>
        <end position="119"/>
    </location>
</feature>
<dbReference type="Pfam" id="PF00098">
    <property type="entry name" value="zf-CCHC"/>
    <property type="match status" value="1"/>
</dbReference>
<feature type="region of interest" description="Disordered" evidence="1">
    <location>
        <begin position="79"/>
        <end position="129"/>
    </location>
</feature>
<feature type="domain" description="CCHC-type" evidence="2">
    <location>
        <begin position="133"/>
        <end position="150"/>
    </location>
</feature>
<protein>
    <submittedName>
        <fullName evidence="3">Gag/pol protein</fullName>
    </submittedName>
</protein>
<dbReference type="InterPro" id="IPR036875">
    <property type="entry name" value="Znf_CCHC_sf"/>
</dbReference>
<feature type="region of interest" description="Disordered" evidence="1">
    <location>
        <begin position="225"/>
        <end position="245"/>
    </location>
</feature>
<reference evidence="3 4" key="1">
    <citation type="submission" date="2019-08" db="EMBL/GenBank/DDBJ databases">
        <title>Draft genome sequences of two oriental melons (Cucumis melo L. var makuwa).</title>
        <authorList>
            <person name="Kwon S.-Y."/>
        </authorList>
    </citation>
    <scope>NUCLEOTIDE SEQUENCE [LARGE SCALE GENOMIC DNA]</scope>
    <source>
        <strain evidence="4">cv. Chang Bougi</strain>
        <tissue evidence="3">Leaf</tissue>
    </source>
</reference>
<evidence type="ECO:0000259" key="2">
    <source>
        <dbReference type="Pfam" id="PF00098"/>
    </source>
</evidence>
<dbReference type="SUPFAM" id="SSF57756">
    <property type="entry name" value="Retrovirus zinc finger-like domains"/>
    <property type="match status" value="1"/>
</dbReference>
<sequence length="262" mass="29685">MEEGTSVREHVLDMIMHFNIGEVNGGAIDEANQVSFILESLPKSFIPFQTNAFLNKIEFNLTTLLNELQHFQNLTNGKGKKVEANVATPKRKFSRGSSSKSKAGLLKPNRKIEKKEKGKTPKQNKVKKTTEKGKCYHCGENEHWLINCPKYLAQEKVEKEAQGEITLKVGTGEMVLTKAVGDLKLFFDDKYIILKNVLLRQSDEIEQERVEFELKKGRKARVAKEVDGKPCAQGGQERPRRAWQGEECSVPVSEVKNRWGNL</sequence>
<organism evidence="3 4">
    <name type="scientific">Cucumis melo var. makuwa</name>
    <name type="common">Oriental melon</name>
    <dbReference type="NCBI Taxonomy" id="1194695"/>
    <lineage>
        <taxon>Eukaryota</taxon>
        <taxon>Viridiplantae</taxon>
        <taxon>Streptophyta</taxon>
        <taxon>Embryophyta</taxon>
        <taxon>Tracheophyta</taxon>
        <taxon>Spermatophyta</taxon>
        <taxon>Magnoliopsida</taxon>
        <taxon>eudicotyledons</taxon>
        <taxon>Gunneridae</taxon>
        <taxon>Pentapetalae</taxon>
        <taxon>rosids</taxon>
        <taxon>fabids</taxon>
        <taxon>Cucurbitales</taxon>
        <taxon>Cucurbitaceae</taxon>
        <taxon>Benincaseae</taxon>
        <taxon>Cucumis</taxon>
    </lineage>
</organism>
<comment type="caution">
    <text evidence="3">The sequence shown here is derived from an EMBL/GenBank/DDBJ whole genome shotgun (WGS) entry which is preliminary data.</text>
</comment>
<dbReference type="Proteomes" id="UP000321947">
    <property type="component" value="Unassembled WGS sequence"/>
</dbReference>
<dbReference type="GO" id="GO:0003676">
    <property type="term" value="F:nucleic acid binding"/>
    <property type="evidence" value="ECO:0007669"/>
    <property type="project" value="InterPro"/>
</dbReference>
<dbReference type="AlphaFoldDB" id="A0A5D3BD61"/>
<accession>A0A5D3BD61</accession>
<gene>
    <name evidence="3" type="ORF">E5676_scaffold220G00340</name>
</gene>
<proteinExistence type="predicted"/>